<organism evidence="2 3">
    <name type="scientific">Saponaria officinalis</name>
    <name type="common">Common soapwort</name>
    <name type="synonym">Lychnis saponaria</name>
    <dbReference type="NCBI Taxonomy" id="3572"/>
    <lineage>
        <taxon>Eukaryota</taxon>
        <taxon>Viridiplantae</taxon>
        <taxon>Streptophyta</taxon>
        <taxon>Embryophyta</taxon>
        <taxon>Tracheophyta</taxon>
        <taxon>Spermatophyta</taxon>
        <taxon>Magnoliopsida</taxon>
        <taxon>eudicotyledons</taxon>
        <taxon>Gunneridae</taxon>
        <taxon>Pentapetalae</taxon>
        <taxon>Caryophyllales</taxon>
        <taxon>Caryophyllaceae</taxon>
        <taxon>Caryophylleae</taxon>
        <taxon>Saponaria</taxon>
    </lineage>
</organism>
<protein>
    <recommendedName>
        <fullName evidence="1">DUF4371 domain-containing protein</fullName>
    </recommendedName>
</protein>
<feature type="domain" description="DUF4371" evidence="1">
    <location>
        <begin position="60"/>
        <end position="240"/>
    </location>
</feature>
<dbReference type="PANTHER" id="PTHR11697">
    <property type="entry name" value="GENERAL TRANSCRIPTION FACTOR 2-RELATED ZINC FINGER PROTEIN"/>
    <property type="match status" value="1"/>
</dbReference>
<gene>
    <name evidence="2" type="ORF">RND81_02G140000</name>
</gene>
<name>A0AAW1MUE1_SAPOF</name>
<dbReference type="Proteomes" id="UP001443914">
    <property type="component" value="Unassembled WGS sequence"/>
</dbReference>
<keyword evidence="3" id="KW-1185">Reference proteome</keyword>
<dbReference type="InterPro" id="IPR055298">
    <property type="entry name" value="AtLOH3-like"/>
</dbReference>
<dbReference type="PANTHER" id="PTHR11697:SF230">
    <property type="entry name" value="ZINC FINGER, MYM DOMAIN CONTAINING 1"/>
    <property type="match status" value="1"/>
</dbReference>
<reference evidence="2" key="1">
    <citation type="submission" date="2024-03" db="EMBL/GenBank/DDBJ databases">
        <title>WGS assembly of Saponaria officinalis var. Norfolk2.</title>
        <authorList>
            <person name="Jenkins J."/>
            <person name="Shu S."/>
            <person name="Grimwood J."/>
            <person name="Barry K."/>
            <person name="Goodstein D."/>
            <person name="Schmutz J."/>
            <person name="Leebens-Mack J."/>
            <person name="Osbourn A."/>
        </authorList>
    </citation>
    <scope>NUCLEOTIDE SEQUENCE [LARGE SCALE GENOMIC DNA]</scope>
    <source>
        <strain evidence="2">JIC</strain>
    </source>
</reference>
<proteinExistence type="predicted"/>
<dbReference type="InterPro" id="IPR025398">
    <property type="entry name" value="DUF4371"/>
</dbReference>
<dbReference type="SUPFAM" id="SSF53098">
    <property type="entry name" value="Ribonuclease H-like"/>
    <property type="match status" value="1"/>
</dbReference>
<evidence type="ECO:0000313" key="2">
    <source>
        <dbReference type="EMBL" id="KAK9749637.1"/>
    </source>
</evidence>
<evidence type="ECO:0000313" key="3">
    <source>
        <dbReference type="Proteomes" id="UP001443914"/>
    </source>
</evidence>
<dbReference type="EMBL" id="JBDFQZ010000002">
    <property type="protein sequence ID" value="KAK9749637.1"/>
    <property type="molecule type" value="Genomic_DNA"/>
</dbReference>
<evidence type="ECO:0000259" key="1">
    <source>
        <dbReference type="Pfam" id="PF14291"/>
    </source>
</evidence>
<accession>A0AAW1MUE1</accession>
<dbReference type="InterPro" id="IPR012337">
    <property type="entry name" value="RNaseH-like_sf"/>
</dbReference>
<sequence>MRGNLNSSKEPILDSKEKDAAFCFVCYLFKSSCTSGGEAFVNEGFRTWSKTSAFDIHVEVKSDYRIRLETSIEALRFLCLQGLAARGHKESDQSLNQGNFLELLKLMAKRNSNVARVVLEKTPGNCTLTSSQIQKDIVSAFAKETTKKIIEELDGSFFAILADESADISDKEQMALCLRYVDKMGKVKERLLGIVRVGDTTSLTLKAAIEKLLIENSLTLSSVRGQGYDGASNMRGSINGLKTLILNESPSAYYVHCFAHQLQLTLVAVAKKNVDCSVLFYSLAILLNVVGAEHVLKELNMGEIASGTGLNQEKGLSRPGDTRWGSHFKTILNVFALYSAILDVLDAIGEFCDGRITNVLSLALQRRDQDIVNAIALVDSTKRNLQKIRDDGWDVHMEKVESFCLKHEISIPTMDDVYVNPGRYKRGRKNETNLHHFRVEVFLSLIDQILQEIDSRFDEVSKELLICMSCFNLSDQFSSFDITKLVYLLLKLVLLLPVATAERAFSAMTYIKNRLRNSMGDQLDLFCEISDEDIVNHFQNMRTRRLRLD</sequence>
<comment type="caution">
    <text evidence="2">The sequence shown here is derived from an EMBL/GenBank/DDBJ whole genome shotgun (WGS) entry which is preliminary data.</text>
</comment>
<dbReference type="AlphaFoldDB" id="A0AAW1MUE1"/>
<dbReference type="Pfam" id="PF14291">
    <property type="entry name" value="DUF4371"/>
    <property type="match status" value="1"/>
</dbReference>